<organism evidence="1">
    <name type="scientific">Rhizobium meliloti</name>
    <name type="common">Ensifer meliloti</name>
    <name type="synonym">Sinorhizobium meliloti</name>
    <dbReference type="NCBI Taxonomy" id="382"/>
    <lineage>
        <taxon>Bacteria</taxon>
        <taxon>Pseudomonadati</taxon>
        <taxon>Pseudomonadota</taxon>
        <taxon>Alphaproteobacteria</taxon>
        <taxon>Hyphomicrobiales</taxon>
        <taxon>Rhizobiaceae</taxon>
        <taxon>Sinorhizobium/Ensifer group</taxon>
        <taxon>Sinorhizobium</taxon>
    </lineage>
</organism>
<name>A0A6A7ZLW4_RHIML</name>
<gene>
    <name evidence="1" type="ORF">GHK45_08950</name>
</gene>
<sequence length="125" mass="13660">MNFLCIRPSTRLRRRTRKELLCSRAILQIAKKFAFRCAIELAGTDPIGEPALLLIGYAAGSTYRPLETGEAASSILFGGRPQGIRLNPDFTPGARSRQGLALTQFELGKMYRVCLPAGQAECDTA</sequence>
<comment type="caution">
    <text evidence="1">The sequence shown here is derived from an EMBL/GenBank/DDBJ whole genome shotgun (WGS) entry which is preliminary data.</text>
</comment>
<dbReference type="RefSeq" id="WP_127642721.1">
    <property type="nucleotide sequence ID" value="NZ_CP021831.1"/>
</dbReference>
<reference evidence="1" key="1">
    <citation type="journal article" date="2013" name="Genome Biol.">
        <title>Comparative genomics of the core and accessory genomes of 48 Sinorhizobium strains comprising five genospecies.</title>
        <authorList>
            <person name="Sugawara M."/>
            <person name="Epstein B."/>
            <person name="Badgley B.D."/>
            <person name="Unno T."/>
            <person name="Xu L."/>
            <person name="Reese J."/>
            <person name="Gyaneshwar P."/>
            <person name="Denny R."/>
            <person name="Mudge J."/>
            <person name="Bharti A.K."/>
            <person name="Farmer A.D."/>
            <person name="May G.D."/>
            <person name="Woodward J.E."/>
            <person name="Medigue C."/>
            <person name="Vallenet D."/>
            <person name="Lajus A."/>
            <person name="Rouy Z."/>
            <person name="Martinez-Vaz B."/>
            <person name="Tiffin P."/>
            <person name="Young N.D."/>
            <person name="Sadowsky M.J."/>
        </authorList>
    </citation>
    <scope>NUCLEOTIDE SEQUENCE</scope>
    <source>
        <strain evidence="1">M30</strain>
    </source>
</reference>
<dbReference type="AlphaFoldDB" id="A0A6A7ZLW4"/>
<dbReference type="EMBL" id="WISP01000070">
    <property type="protein sequence ID" value="MQW03923.1"/>
    <property type="molecule type" value="Genomic_DNA"/>
</dbReference>
<evidence type="ECO:0000313" key="1">
    <source>
        <dbReference type="EMBL" id="MQW03923.1"/>
    </source>
</evidence>
<accession>A0A6A7ZLW4</accession>
<protein>
    <submittedName>
        <fullName evidence="1">Uncharacterized protein</fullName>
    </submittedName>
</protein>
<proteinExistence type="predicted"/>